<dbReference type="Proteomes" id="UP001595583">
    <property type="component" value="Unassembled WGS sequence"/>
</dbReference>
<evidence type="ECO:0008006" key="3">
    <source>
        <dbReference type="Google" id="ProtNLM"/>
    </source>
</evidence>
<reference evidence="2" key="1">
    <citation type="journal article" date="2019" name="Int. J. Syst. Evol. Microbiol.">
        <title>The Global Catalogue of Microorganisms (GCM) 10K type strain sequencing project: providing services to taxonomists for standard genome sequencing and annotation.</title>
        <authorList>
            <consortium name="The Broad Institute Genomics Platform"/>
            <consortium name="The Broad Institute Genome Sequencing Center for Infectious Disease"/>
            <person name="Wu L."/>
            <person name="Ma J."/>
        </authorList>
    </citation>
    <scope>NUCLEOTIDE SEQUENCE [LARGE SCALE GENOMIC DNA]</scope>
    <source>
        <strain evidence="2">KCTC 52165</strain>
    </source>
</reference>
<protein>
    <recommendedName>
        <fullName evidence="3">Porin</fullName>
    </recommendedName>
</protein>
<organism evidence="1 2">
    <name type="scientific">Aquamicrobium soli</name>
    <dbReference type="NCBI Taxonomy" id="1811518"/>
    <lineage>
        <taxon>Bacteria</taxon>
        <taxon>Pseudomonadati</taxon>
        <taxon>Pseudomonadota</taxon>
        <taxon>Alphaproteobacteria</taxon>
        <taxon>Hyphomicrobiales</taxon>
        <taxon>Phyllobacteriaceae</taxon>
        <taxon>Aquamicrobium</taxon>
    </lineage>
</organism>
<evidence type="ECO:0000313" key="2">
    <source>
        <dbReference type="Proteomes" id="UP001595583"/>
    </source>
</evidence>
<gene>
    <name evidence="1" type="ORF">ACFOHJ_19675</name>
</gene>
<dbReference type="EMBL" id="JBHRTK010000022">
    <property type="protein sequence ID" value="MFC3208447.1"/>
    <property type="molecule type" value="Genomic_DNA"/>
</dbReference>
<dbReference type="RefSeq" id="WP_378223752.1">
    <property type="nucleotide sequence ID" value="NZ_JBHRTK010000022.1"/>
</dbReference>
<comment type="caution">
    <text evidence="1">The sequence shown here is derived from an EMBL/GenBank/DDBJ whole genome shotgun (WGS) entry which is preliminary data.</text>
</comment>
<name>A0ABV7KFF2_9HYPH</name>
<proteinExistence type="predicted"/>
<accession>A0ABV7KFF2</accession>
<keyword evidence="2" id="KW-1185">Reference proteome</keyword>
<sequence>MVGLFLLGGQLCAPAMAENGVHATSSLERHWTSNALDSDRAVADWYTLLRGALEWRSGDDDSSMALAAEFQATRYDTVSIEDDRALALTAQAFRRLDSGVELKGTLSYRASSEGDDLVIGPLVLGMRTPKQVFAASGQVGIDLGDATSLILEASDSFEKVGATRFQSDLLMPAQLDPDRNRAEIGARLTRTVGPFTFGASGSALRISVQRLGSPLVALSLTQYSLRGEFTYTGADGSTLGAALGAEMLRGDDAIYASLRPSWQISFARKLPHGLELRGTYVGRFETADSDDPLASWLQRGELEFAATLRANLVLAGGVFAEAKENLLFKNVERKRGLYAELTCQATTSTAIVLRLDFSRTFKTVIDERQQTVDTFVGLRAKL</sequence>
<evidence type="ECO:0000313" key="1">
    <source>
        <dbReference type="EMBL" id="MFC3208447.1"/>
    </source>
</evidence>